<name>A0A914CFF5_9BILA</name>
<proteinExistence type="predicted"/>
<dbReference type="Proteomes" id="UP000887540">
    <property type="component" value="Unplaced"/>
</dbReference>
<feature type="signal peptide" evidence="1">
    <location>
        <begin position="1"/>
        <end position="23"/>
    </location>
</feature>
<protein>
    <submittedName>
        <fullName evidence="3">PA14 domain-containing protein</fullName>
    </submittedName>
</protein>
<sequence>MSPFSFTCSTGLTITGTLTLTGAYPTLNPSCVPPTICACCLTVQYGTNPSYATTFTGGFNFALGGPYNFNLYSDGTVTFYIAPAVPPVTITSGSVLTTGTSGLNGAVSLSGTYEIQNPSGVTCTSPVTFTGTACPTCSPGVNIMSPYSFTCTDGSSASGTMTIVGPYPTFGAASCVPT</sequence>
<dbReference type="AlphaFoldDB" id="A0A914CFF5"/>
<feature type="chain" id="PRO_5038023294" evidence="1">
    <location>
        <begin position="24"/>
        <end position="178"/>
    </location>
</feature>
<evidence type="ECO:0000256" key="1">
    <source>
        <dbReference type="SAM" id="SignalP"/>
    </source>
</evidence>
<accession>A0A914CFF5</accession>
<dbReference type="WBParaSite" id="ACRNAN_Path_960.g3700.t1">
    <property type="protein sequence ID" value="ACRNAN_Path_960.g3700.t1"/>
    <property type="gene ID" value="ACRNAN_Path_960.g3700"/>
</dbReference>
<evidence type="ECO:0000313" key="2">
    <source>
        <dbReference type="Proteomes" id="UP000887540"/>
    </source>
</evidence>
<reference evidence="3" key="1">
    <citation type="submission" date="2022-11" db="UniProtKB">
        <authorList>
            <consortium name="WormBaseParasite"/>
        </authorList>
    </citation>
    <scope>IDENTIFICATION</scope>
</reference>
<organism evidence="2 3">
    <name type="scientific">Acrobeloides nanus</name>
    <dbReference type="NCBI Taxonomy" id="290746"/>
    <lineage>
        <taxon>Eukaryota</taxon>
        <taxon>Metazoa</taxon>
        <taxon>Ecdysozoa</taxon>
        <taxon>Nematoda</taxon>
        <taxon>Chromadorea</taxon>
        <taxon>Rhabditida</taxon>
        <taxon>Tylenchina</taxon>
        <taxon>Cephalobomorpha</taxon>
        <taxon>Cephaloboidea</taxon>
        <taxon>Cephalobidae</taxon>
        <taxon>Acrobeloides</taxon>
    </lineage>
</organism>
<keyword evidence="1" id="KW-0732">Signal</keyword>
<evidence type="ECO:0000313" key="3">
    <source>
        <dbReference type="WBParaSite" id="ACRNAN_Path_960.g3700.t1"/>
    </source>
</evidence>
<keyword evidence="2" id="KW-1185">Reference proteome</keyword>